<reference evidence="10" key="1">
    <citation type="journal article" date="2023" name="G3 (Bethesda)">
        <title>A reference genome for the long-term kleptoplast-retaining sea slug Elysia crispata morphotype clarki.</title>
        <authorList>
            <person name="Eastman K.E."/>
            <person name="Pendleton A.L."/>
            <person name="Shaikh M.A."/>
            <person name="Suttiyut T."/>
            <person name="Ogas R."/>
            <person name="Tomko P."/>
            <person name="Gavelis G."/>
            <person name="Widhalm J.R."/>
            <person name="Wisecaver J.H."/>
        </authorList>
    </citation>
    <scope>NUCLEOTIDE SEQUENCE</scope>
    <source>
        <strain evidence="10">ECLA1</strain>
    </source>
</reference>
<dbReference type="GO" id="GO:0005615">
    <property type="term" value="C:extracellular space"/>
    <property type="evidence" value="ECO:0007669"/>
    <property type="project" value="InterPro"/>
</dbReference>
<feature type="domain" description="Lipid-binding serum glycoprotein N-terminal" evidence="8">
    <location>
        <begin position="27"/>
        <end position="250"/>
    </location>
</feature>
<dbReference type="Gene3D" id="3.15.10.10">
    <property type="entry name" value="Bactericidal permeability-increasing protein, domain 1"/>
    <property type="match status" value="1"/>
</dbReference>
<evidence type="ECO:0000256" key="7">
    <source>
        <dbReference type="SAM" id="SignalP"/>
    </source>
</evidence>
<evidence type="ECO:0000313" key="11">
    <source>
        <dbReference type="Proteomes" id="UP001283361"/>
    </source>
</evidence>
<dbReference type="Pfam" id="PF02886">
    <property type="entry name" value="LBP_BPI_CETP_C"/>
    <property type="match status" value="1"/>
</dbReference>
<evidence type="ECO:0008006" key="12">
    <source>
        <dbReference type="Google" id="ProtNLM"/>
    </source>
</evidence>
<dbReference type="SMART" id="SM00329">
    <property type="entry name" value="BPI2"/>
    <property type="match status" value="1"/>
</dbReference>
<keyword evidence="4 6" id="KW-1015">Disulfide bond</keyword>
<evidence type="ECO:0000256" key="5">
    <source>
        <dbReference type="ARBA" id="ARBA00023180"/>
    </source>
</evidence>
<dbReference type="InterPro" id="IPR017943">
    <property type="entry name" value="Bactericidal_perm-incr_a/b_dom"/>
</dbReference>
<proteinExistence type="inferred from homology"/>
<dbReference type="SUPFAM" id="SSF55394">
    <property type="entry name" value="Bactericidal permeability-increasing protein, BPI"/>
    <property type="match status" value="2"/>
</dbReference>
<evidence type="ECO:0000256" key="3">
    <source>
        <dbReference type="ARBA" id="ARBA00022525"/>
    </source>
</evidence>
<comment type="subcellular location">
    <subcellularLocation>
        <location evidence="1">Secreted</location>
    </subcellularLocation>
</comment>
<feature type="chain" id="PRO_5042079912" description="Bactericidal permeability-increasing protein" evidence="7">
    <location>
        <begin position="18"/>
        <end position="494"/>
    </location>
</feature>
<evidence type="ECO:0000256" key="2">
    <source>
        <dbReference type="ARBA" id="ARBA00007292"/>
    </source>
</evidence>
<sequence length="494" mass="53838">MAFQVALLFILVAVGQCTSVNPGVKVRVTKSGIEYANKVAYAEIIHQIKTLSIPDQSGQDGHISYTLTNIKVTGVSPPTSSISLVPKKDGVSWALTKLGISIHADWRVKYKEGIVHISTSGSVDASVSGMNLVETASFSIDKSGRPSIASRGCSDSIGSVSVSFHGGTAFIINLFRHTIEGKVKEILQPKVCDEVVEVVNKNAERALASIAVTIEVAKQFLVDYRLVAPPNITDEYFELFDKGEVFWKANLTEAPFSPMPIQAWTNNSRHVYIWGTEYTPNTFLYQAHTHGYLKYNVTKKDLPASDASYLNTTCKLKCIGSIIPPIGKKYPNSTVELGLQTTAVPKAIVTNKTLTVELRTLVTMWARTPNNTLTFLASLAVNLSLTLQPSIKNEKLIGVITDHSFKLTVVKSSVGELYPSLYNAVIDGILTIVVIPKLNDIAAKGAQLPLIDGVQFNNTILLLQQGNLLIGTDLIYKAKRSLHFLKESLNVPPV</sequence>
<keyword evidence="3" id="KW-0964">Secreted</keyword>
<dbReference type="GO" id="GO:0008289">
    <property type="term" value="F:lipid binding"/>
    <property type="evidence" value="ECO:0007669"/>
    <property type="project" value="InterPro"/>
</dbReference>
<dbReference type="InterPro" id="IPR017942">
    <property type="entry name" value="Lipid-bd_serum_glycop_N"/>
</dbReference>
<dbReference type="AlphaFoldDB" id="A0AAE1CXK2"/>
<dbReference type="EMBL" id="JAWDGP010006299">
    <property type="protein sequence ID" value="KAK3743634.1"/>
    <property type="molecule type" value="Genomic_DNA"/>
</dbReference>
<dbReference type="InterPro" id="IPR032942">
    <property type="entry name" value="BPI/LBP/Plunc"/>
</dbReference>
<evidence type="ECO:0000256" key="4">
    <source>
        <dbReference type="ARBA" id="ARBA00023157"/>
    </source>
</evidence>
<dbReference type="Proteomes" id="UP001283361">
    <property type="component" value="Unassembled WGS sequence"/>
</dbReference>
<dbReference type="PANTHER" id="PTHR10504:SF131">
    <property type="entry name" value="BPI2 DOMAIN-CONTAINING PROTEIN"/>
    <property type="match status" value="1"/>
</dbReference>
<protein>
    <recommendedName>
        <fullName evidence="12">Bactericidal permeability-increasing protein</fullName>
    </recommendedName>
</protein>
<keyword evidence="5" id="KW-0325">Glycoprotein</keyword>
<feature type="domain" description="Lipid-binding serum glycoprotein C-terminal" evidence="9">
    <location>
        <begin position="265"/>
        <end position="472"/>
    </location>
</feature>
<feature type="disulfide bond" evidence="6">
    <location>
        <begin position="153"/>
        <end position="192"/>
    </location>
</feature>
<evidence type="ECO:0000259" key="9">
    <source>
        <dbReference type="SMART" id="SM00329"/>
    </source>
</evidence>
<keyword evidence="7" id="KW-0732">Signal</keyword>
<dbReference type="Pfam" id="PF01273">
    <property type="entry name" value="LBP_BPI_CETP"/>
    <property type="match status" value="1"/>
</dbReference>
<dbReference type="InterPro" id="IPR030675">
    <property type="entry name" value="BPI/LBP"/>
</dbReference>
<evidence type="ECO:0000313" key="10">
    <source>
        <dbReference type="EMBL" id="KAK3743634.1"/>
    </source>
</evidence>
<evidence type="ECO:0000259" key="8">
    <source>
        <dbReference type="SMART" id="SM00328"/>
    </source>
</evidence>
<accession>A0AAE1CXK2</accession>
<feature type="signal peptide" evidence="7">
    <location>
        <begin position="1"/>
        <end position="17"/>
    </location>
</feature>
<dbReference type="Gene3D" id="3.15.20.10">
    <property type="entry name" value="Bactericidal permeability-increasing protein, domain 2"/>
    <property type="match status" value="1"/>
</dbReference>
<dbReference type="FunFam" id="3.15.10.10:FF:000001">
    <property type="entry name" value="phospholipid transfer protein-like"/>
    <property type="match status" value="1"/>
</dbReference>
<dbReference type="InterPro" id="IPR001124">
    <property type="entry name" value="Lipid-bd_serum_glycop_C"/>
</dbReference>
<dbReference type="PANTHER" id="PTHR10504">
    <property type="entry name" value="BACTERICIDAL PERMEABILITY-INCREASING BPI PROTEIN-RELATED"/>
    <property type="match status" value="1"/>
</dbReference>
<name>A0AAE1CXK2_9GAST</name>
<comment type="caution">
    <text evidence="10">The sequence shown here is derived from an EMBL/GenBank/DDBJ whole genome shotgun (WGS) entry which is preliminary data.</text>
</comment>
<gene>
    <name evidence="10" type="ORF">RRG08_030757</name>
</gene>
<keyword evidence="11" id="KW-1185">Reference proteome</keyword>
<dbReference type="PIRSF" id="PIRSF002417">
    <property type="entry name" value="Lipid_binding_protein"/>
    <property type="match status" value="1"/>
</dbReference>
<evidence type="ECO:0000256" key="1">
    <source>
        <dbReference type="ARBA" id="ARBA00004613"/>
    </source>
</evidence>
<organism evidence="10 11">
    <name type="scientific">Elysia crispata</name>
    <name type="common">lettuce slug</name>
    <dbReference type="NCBI Taxonomy" id="231223"/>
    <lineage>
        <taxon>Eukaryota</taxon>
        <taxon>Metazoa</taxon>
        <taxon>Spiralia</taxon>
        <taxon>Lophotrochozoa</taxon>
        <taxon>Mollusca</taxon>
        <taxon>Gastropoda</taxon>
        <taxon>Heterobranchia</taxon>
        <taxon>Euthyneura</taxon>
        <taxon>Panpulmonata</taxon>
        <taxon>Sacoglossa</taxon>
        <taxon>Placobranchoidea</taxon>
        <taxon>Plakobranchidae</taxon>
        <taxon>Elysia</taxon>
    </lineage>
</organism>
<evidence type="ECO:0000256" key="6">
    <source>
        <dbReference type="PIRSR" id="PIRSR002417-50"/>
    </source>
</evidence>
<dbReference type="SMART" id="SM00328">
    <property type="entry name" value="BPI1"/>
    <property type="match status" value="1"/>
</dbReference>
<comment type="similarity">
    <text evidence="2">Belongs to the BPI/LBP/Plunc superfamily. BPI/LBP family.</text>
</comment>